<proteinExistence type="predicted"/>
<protein>
    <submittedName>
        <fullName evidence="2">Plasmalemma vesicle associated protein a</fullName>
    </submittedName>
</protein>
<keyword evidence="1" id="KW-1133">Transmembrane helix</keyword>
<dbReference type="Pfam" id="PF06637">
    <property type="entry name" value="PV-1"/>
    <property type="match status" value="1"/>
</dbReference>
<evidence type="ECO:0000313" key="2">
    <source>
        <dbReference type="Ensembl" id="ENSAMXP00005041038.1"/>
    </source>
</evidence>
<dbReference type="GO" id="GO:0043114">
    <property type="term" value="P:regulation of vascular permeability"/>
    <property type="evidence" value="ECO:0007669"/>
    <property type="project" value="TreeGrafter"/>
</dbReference>
<keyword evidence="1" id="KW-0812">Transmembrane</keyword>
<organism evidence="2 3">
    <name type="scientific">Astyanax mexicanus</name>
    <name type="common">Blind cave fish</name>
    <name type="synonym">Astyanax fasciatus mexicanus</name>
    <dbReference type="NCBI Taxonomy" id="7994"/>
    <lineage>
        <taxon>Eukaryota</taxon>
        <taxon>Metazoa</taxon>
        <taxon>Chordata</taxon>
        <taxon>Craniata</taxon>
        <taxon>Vertebrata</taxon>
        <taxon>Euteleostomi</taxon>
        <taxon>Actinopterygii</taxon>
        <taxon>Neopterygii</taxon>
        <taxon>Teleostei</taxon>
        <taxon>Ostariophysi</taxon>
        <taxon>Characiformes</taxon>
        <taxon>Characoidei</taxon>
        <taxon>Acestrorhamphidae</taxon>
        <taxon>Acestrorhamphinae</taxon>
        <taxon>Astyanax</taxon>
    </lineage>
</organism>
<dbReference type="Proteomes" id="UP000694621">
    <property type="component" value="Unplaced"/>
</dbReference>
<keyword evidence="1" id="KW-0472">Membrane</keyword>
<accession>A0A8B9KUV8</accession>
<reference evidence="2" key="1">
    <citation type="submission" date="2025-08" db="UniProtKB">
        <authorList>
            <consortium name="Ensembl"/>
        </authorList>
    </citation>
    <scope>IDENTIFICATION</scope>
</reference>
<evidence type="ECO:0000313" key="3">
    <source>
        <dbReference type="Proteomes" id="UP000694621"/>
    </source>
</evidence>
<dbReference type="Ensembl" id="ENSAMXT00005044682.1">
    <property type="protein sequence ID" value="ENSAMXP00005041038.1"/>
    <property type="gene ID" value="ENSAMXG00005019175.1"/>
</dbReference>
<sequence length="358" mass="41904">MYNSGYSHTKMGLAAKNLHKSKERSCGYYMRIVLFFSSLIQSLIIVSLVLFLVYGEPQQTVEEKRIQELEQSYSRLSLENVALRAKEKNLTLFKFVLKKYDCSGLCMCFAFHRLSVRRRDPMGCLVQVWLDLLLLYMFRLEHFQWVCCHLVKTYSSRIKWNMSTIELRREKALLEERLDIYEKKCKEDFIKSLQGIPDVTKEFLKRVDDLFSKHISFQLTCEKQSLQLENIRANCSSLSSEVENKLQLYLDKVGSQITQTVGENAKCLTENKRLNEDTSWCIRNRSEIIEGNKKILKQTQQNNDKEVEHLLLDIRKLNANTNLLENSLSVKNIEIKMLNDKVNDLNASLSLHQYAKTD</sequence>
<dbReference type="GO" id="GO:0002693">
    <property type="term" value="P:positive regulation of cellular extravasation"/>
    <property type="evidence" value="ECO:0007669"/>
    <property type="project" value="TreeGrafter"/>
</dbReference>
<dbReference type="PANTHER" id="PTHR21687">
    <property type="entry name" value="PLASMALEMMA VESICLE-ASSOCIATED PROTEIN"/>
    <property type="match status" value="1"/>
</dbReference>
<evidence type="ECO:0000256" key="1">
    <source>
        <dbReference type="SAM" id="Phobius"/>
    </source>
</evidence>
<dbReference type="InterPro" id="IPR009538">
    <property type="entry name" value="PV-1"/>
</dbReference>
<dbReference type="PANTHER" id="PTHR21687:SF5">
    <property type="entry name" value="PLASMALEMMA VESICLE-ASSOCIATED PROTEIN"/>
    <property type="match status" value="1"/>
</dbReference>
<name>A0A8B9KUV8_ASTMX</name>
<dbReference type="AlphaFoldDB" id="A0A8B9KUV8"/>
<feature type="transmembrane region" description="Helical" evidence="1">
    <location>
        <begin position="28"/>
        <end position="54"/>
    </location>
</feature>